<evidence type="ECO:0000313" key="3">
    <source>
        <dbReference type="Proteomes" id="UP000587527"/>
    </source>
</evidence>
<proteinExistence type="predicted"/>
<feature type="domain" description="ATPase BadF/BadG/BcrA/BcrD type" evidence="1">
    <location>
        <begin position="4"/>
        <end position="290"/>
    </location>
</feature>
<dbReference type="PANTHER" id="PTHR43190">
    <property type="entry name" value="N-ACETYL-D-GLUCOSAMINE KINASE"/>
    <property type="match status" value="1"/>
</dbReference>
<evidence type="ECO:0000313" key="2">
    <source>
        <dbReference type="EMBL" id="MBB5873310.1"/>
    </source>
</evidence>
<protein>
    <submittedName>
        <fullName evidence="2">N-acetylglucosamine kinase-like BadF-type ATPase</fullName>
    </submittedName>
</protein>
<dbReference type="PANTHER" id="PTHR43190:SF3">
    <property type="entry name" value="N-ACETYL-D-GLUCOSAMINE KINASE"/>
    <property type="match status" value="1"/>
</dbReference>
<name>A0A841C2X4_9ACTN</name>
<dbReference type="AlphaFoldDB" id="A0A841C2X4"/>
<keyword evidence="2" id="KW-0418">Kinase</keyword>
<dbReference type="GO" id="GO:0016301">
    <property type="term" value="F:kinase activity"/>
    <property type="evidence" value="ECO:0007669"/>
    <property type="project" value="UniProtKB-KW"/>
</dbReference>
<dbReference type="Gene3D" id="3.30.420.40">
    <property type="match status" value="2"/>
</dbReference>
<dbReference type="InterPro" id="IPR043129">
    <property type="entry name" value="ATPase_NBD"/>
</dbReference>
<dbReference type="Proteomes" id="UP000587527">
    <property type="component" value="Unassembled WGS sequence"/>
</dbReference>
<sequence>MLVIGVDGGGTSTRCVAATLDGEIVTRSRAGGSNQRSSADPGESLREAIGLTLIAVEPESVVAGVVGLAGAGAAGLAAATALVTEVWESAGLPGRPVVTGDIEIAYAAGTDEPDGTVLIAGTGAVGARIAARRIAHRADGYGWLLGDEGSAVWIGRAAVAAVLAADDGRAAGTSLVKAIPELLGVSADAGLAQGIVRAAYAAPPAALGILSTVVEEAARAGDAVAWEILVGAADRLLRTANAVAGDGGPIVLAGGLLTAPTVVADLVRTGLADRRVVTAVDGAAGAAALALHELADAGTLAPDAAHQSHRRLLTR</sequence>
<gene>
    <name evidence="2" type="ORF">F4553_006744</name>
</gene>
<dbReference type="Pfam" id="PF01869">
    <property type="entry name" value="BcrAD_BadFG"/>
    <property type="match status" value="1"/>
</dbReference>
<dbReference type="InterPro" id="IPR052519">
    <property type="entry name" value="Euk-type_GlcNAc_Kinase"/>
</dbReference>
<comment type="caution">
    <text evidence="2">The sequence shown here is derived from an EMBL/GenBank/DDBJ whole genome shotgun (WGS) entry which is preliminary data.</text>
</comment>
<evidence type="ECO:0000259" key="1">
    <source>
        <dbReference type="Pfam" id="PF01869"/>
    </source>
</evidence>
<accession>A0A841C2X4</accession>
<keyword evidence="2" id="KW-0808">Transferase</keyword>
<dbReference type="EMBL" id="JACHMN010000003">
    <property type="protein sequence ID" value="MBB5873310.1"/>
    <property type="molecule type" value="Genomic_DNA"/>
</dbReference>
<keyword evidence="3" id="KW-1185">Reference proteome</keyword>
<reference evidence="2 3" key="1">
    <citation type="submission" date="2020-08" db="EMBL/GenBank/DDBJ databases">
        <title>Sequencing the genomes of 1000 actinobacteria strains.</title>
        <authorList>
            <person name="Klenk H.-P."/>
        </authorList>
    </citation>
    <scope>NUCLEOTIDE SEQUENCE [LARGE SCALE GENOMIC DNA]</scope>
    <source>
        <strain evidence="2 3">DSM 45362</strain>
    </source>
</reference>
<organism evidence="2 3">
    <name type="scientific">Allocatelliglobosispora scoriae</name>
    <dbReference type="NCBI Taxonomy" id="643052"/>
    <lineage>
        <taxon>Bacteria</taxon>
        <taxon>Bacillati</taxon>
        <taxon>Actinomycetota</taxon>
        <taxon>Actinomycetes</taxon>
        <taxon>Micromonosporales</taxon>
        <taxon>Micromonosporaceae</taxon>
        <taxon>Allocatelliglobosispora</taxon>
    </lineage>
</organism>
<dbReference type="InterPro" id="IPR002731">
    <property type="entry name" value="ATPase_BadF"/>
</dbReference>
<dbReference type="RefSeq" id="WP_184844304.1">
    <property type="nucleotide sequence ID" value="NZ_JACHMN010000003.1"/>
</dbReference>
<dbReference type="SUPFAM" id="SSF53067">
    <property type="entry name" value="Actin-like ATPase domain"/>
    <property type="match status" value="2"/>
</dbReference>